<keyword evidence="3" id="KW-1185">Reference proteome</keyword>
<evidence type="ECO:0000256" key="1">
    <source>
        <dbReference type="SAM" id="SignalP"/>
    </source>
</evidence>
<reference evidence="3" key="1">
    <citation type="journal article" date="2019" name="Int. J. Syst. Evol. Microbiol.">
        <title>The Global Catalogue of Microorganisms (GCM) 10K type strain sequencing project: providing services to taxonomists for standard genome sequencing and annotation.</title>
        <authorList>
            <consortium name="The Broad Institute Genomics Platform"/>
            <consortium name="The Broad Institute Genome Sequencing Center for Infectious Disease"/>
            <person name="Wu L."/>
            <person name="Ma J."/>
        </authorList>
    </citation>
    <scope>NUCLEOTIDE SEQUENCE [LARGE SCALE GENOMIC DNA]</scope>
    <source>
        <strain evidence="3">CGMCC 4.7466</strain>
    </source>
</reference>
<dbReference type="InterPro" id="IPR019861">
    <property type="entry name" value="PorP/SprF_Bacteroidetes"/>
</dbReference>
<proteinExistence type="predicted"/>
<dbReference type="NCBIfam" id="TIGR03519">
    <property type="entry name" value="T9SS_PorP_fam"/>
    <property type="match status" value="1"/>
</dbReference>
<name>A0ABV9T9E8_9BACT</name>
<dbReference type="EMBL" id="JBHSJJ010000030">
    <property type="protein sequence ID" value="MFC4875057.1"/>
    <property type="molecule type" value="Genomic_DNA"/>
</dbReference>
<dbReference type="Pfam" id="PF11751">
    <property type="entry name" value="PorP_SprF"/>
    <property type="match status" value="1"/>
</dbReference>
<feature type="signal peptide" evidence="1">
    <location>
        <begin position="1"/>
        <end position="19"/>
    </location>
</feature>
<keyword evidence="1" id="KW-0732">Signal</keyword>
<feature type="chain" id="PRO_5045574166" evidence="1">
    <location>
        <begin position="20"/>
        <end position="318"/>
    </location>
</feature>
<comment type="caution">
    <text evidence="2">The sequence shown here is derived from an EMBL/GenBank/DDBJ whole genome shotgun (WGS) entry which is preliminary data.</text>
</comment>
<dbReference type="Proteomes" id="UP001595818">
    <property type="component" value="Unassembled WGS sequence"/>
</dbReference>
<evidence type="ECO:0000313" key="3">
    <source>
        <dbReference type="Proteomes" id="UP001595818"/>
    </source>
</evidence>
<sequence length="318" mass="35489">MKKHLLTTFVLLSSLVLHGQAQSRKYVSQFSHLQNYFSPALTGYEGSSLRGFVRNQWAGFEGAPKTYFLSAEMDIADFGESENEAAAGKNAVGLAMLHDTYGAFTETGLIASYASRIQVAKRASLRMGVGVNYNAIRLDGDHMTTEQANDETLTQYLNGFANTRILDFNLGLALTHPNYYISYAVHNVNQGAISSGDEIVGRNPREGILQLGYRSALNNDMAIIVNAMYNNREGLPANGEFNVKVLLKDLVWIGGGHRMSYANNFQFGILLPAMRIGYVYELPMTRSYLLPNTTHEFMAVFPLFRKNIRKSENEVLIW</sequence>
<gene>
    <name evidence="2" type="ORF">ACFPFU_25375</name>
</gene>
<protein>
    <submittedName>
        <fullName evidence="2">Type IX secretion system membrane protein PorP/SprF</fullName>
    </submittedName>
</protein>
<dbReference type="RefSeq" id="WP_377069508.1">
    <property type="nucleotide sequence ID" value="NZ_JBHSJJ010000030.1"/>
</dbReference>
<evidence type="ECO:0000313" key="2">
    <source>
        <dbReference type="EMBL" id="MFC4875057.1"/>
    </source>
</evidence>
<organism evidence="2 3">
    <name type="scientific">Negadavirga shengliensis</name>
    <dbReference type="NCBI Taxonomy" id="1389218"/>
    <lineage>
        <taxon>Bacteria</taxon>
        <taxon>Pseudomonadati</taxon>
        <taxon>Bacteroidota</taxon>
        <taxon>Cytophagia</taxon>
        <taxon>Cytophagales</taxon>
        <taxon>Cyclobacteriaceae</taxon>
        <taxon>Negadavirga</taxon>
    </lineage>
</organism>
<accession>A0ABV9T9E8</accession>